<sequence>MHLRLSSIGSTSHLQMMKRLRKEFMTLRQGADETVMNYRDRYGYLRQFAGDLVKGDADDVYHFSDGLRPDIGFYVVSSGARTLGEIFERALAHETYYMSRVADGTPLVPALTPDQMAEYERRRQKGKGPRRWDRGAQGAIVPYVASPIPLQTIVGRPPVPPPVRPALPAPTTSTLPALPAPPAPRQQMVVETEVEVEDEDEIVPDQGRDKHLHRPRIGRLVNLEQSRVFDVARLDM</sequence>
<name>A0AAP0L852_9MAGN</name>
<protein>
    <submittedName>
        <fullName evidence="2">Uncharacterized protein</fullName>
    </submittedName>
</protein>
<evidence type="ECO:0000313" key="3">
    <source>
        <dbReference type="Proteomes" id="UP001419268"/>
    </source>
</evidence>
<evidence type="ECO:0000313" key="2">
    <source>
        <dbReference type="EMBL" id="KAK9166347.1"/>
    </source>
</evidence>
<dbReference type="EMBL" id="JBBNAG010000001">
    <property type="protein sequence ID" value="KAK9166347.1"/>
    <property type="molecule type" value="Genomic_DNA"/>
</dbReference>
<evidence type="ECO:0000256" key="1">
    <source>
        <dbReference type="SAM" id="MobiDB-lite"/>
    </source>
</evidence>
<organism evidence="2 3">
    <name type="scientific">Stephania cephalantha</name>
    <dbReference type="NCBI Taxonomy" id="152367"/>
    <lineage>
        <taxon>Eukaryota</taxon>
        <taxon>Viridiplantae</taxon>
        <taxon>Streptophyta</taxon>
        <taxon>Embryophyta</taxon>
        <taxon>Tracheophyta</taxon>
        <taxon>Spermatophyta</taxon>
        <taxon>Magnoliopsida</taxon>
        <taxon>Ranunculales</taxon>
        <taxon>Menispermaceae</taxon>
        <taxon>Menispermoideae</taxon>
        <taxon>Cissampelideae</taxon>
        <taxon>Stephania</taxon>
    </lineage>
</organism>
<gene>
    <name evidence="2" type="ORF">Scep_001538</name>
</gene>
<keyword evidence="3" id="KW-1185">Reference proteome</keyword>
<reference evidence="2 3" key="1">
    <citation type="submission" date="2024-01" db="EMBL/GenBank/DDBJ databases">
        <title>Genome assemblies of Stephania.</title>
        <authorList>
            <person name="Yang L."/>
        </authorList>
    </citation>
    <scope>NUCLEOTIDE SEQUENCE [LARGE SCALE GENOMIC DNA]</scope>
    <source>
        <strain evidence="2">JXDWG</strain>
        <tissue evidence="2">Leaf</tissue>
    </source>
</reference>
<accession>A0AAP0L852</accession>
<dbReference type="AlphaFoldDB" id="A0AAP0L852"/>
<proteinExistence type="predicted"/>
<dbReference type="Proteomes" id="UP001419268">
    <property type="component" value="Unassembled WGS sequence"/>
</dbReference>
<feature type="region of interest" description="Disordered" evidence="1">
    <location>
        <begin position="167"/>
        <end position="186"/>
    </location>
</feature>
<comment type="caution">
    <text evidence="2">The sequence shown here is derived from an EMBL/GenBank/DDBJ whole genome shotgun (WGS) entry which is preliminary data.</text>
</comment>